<feature type="domain" description="RNA polymerase Rpb2" evidence="14">
    <location>
        <begin position="151"/>
        <end position="214"/>
    </location>
</feature>
<dbReference type="SUPFAM" id="SSF64484">
    <property type="entry name" value="beta and beta-prime subunits of DNA dependent RNA-polymerase"/>
    <property type="match status" value="2"/>
</dbReference>
<evidence type="ECO:0000256" key="11">
    <source>
        <dbReference type="SAM" id="MobiDB-lite"/>
    </source>
</evidence>
<dbReference type="Gene3D" id="2.40.50.100">
    <property type="match status" value="1"/>
</dbReference>
<evidence type="ECO:0000313" key="16">
    <source>
        <dbReference type="EMBL" id="AOC61621.1"/>
    </source>
</evidence>
<dbReference type="InterPro" id="IPR007642">
    <property type="entry name" value="RNA_pol_Rpb2_2"/>
</dbReference>
<dbReference type="GO" id="GO:0000428">
    <property type="term" value="C:DNA-directed RNA polymerase complex"/>
    <property type="evidence" value="ECO:0007669"/>
    <property type="project" value="UniProtKB-KW"/>
</dbReference>
<keyword evidence="5 9" id="KW-0548">Nucleotidyltransferase</keyword>
<feature type="region of interest" description="Disordered" evidence="11">
    <location>
        <begin position="1703"/>
        <end position="1724"/>
    </location>
</feature>
<sequence>MHKQQKKNKSLFFTQINSTSIFQKSVYFPLNRFQLPNFINIQLLSFQSFLKEGLIDEFKKFNEVQNSNQTLQILVYAEHYKLNRPKWTPKQAILKKKSYSCELYLPVQLLNKKSNEAKFQWVLFAHLPLMTKHGHFIVNGCPRVLMNQMVRSPGVYFKVIEKKNRETTYCADFIAQRGSWLRLEIDTKKGNIWAKLKKTPKIPVLIFLQALGLSLPVLSQNLDFEKWRYLIPLKQAKQSSKALKNDIGIPLTNSVNLKKLKSIFSNLKAQKKMDYLASCQKYWEELGNFYRKQEKYASRQNLLELVKRGQLEINQLTVTKLRPLKKPLRPAKPKQLLWLPKSIWKTYFHSLLALEKQVYLSELKATEFQSKNQIEKVSQTLANQPLKFEETQILKTTRQRTKSDYWIKAKSKRTNQERAQKFLFRKFQNNRTYDLSLLGRARLNQKLGLNIALNYTLLTAQDILAACLILMDLLQGVTVSDDIDDLKNRQINSSGKLIQLQLATGLIRFEKIIREKLKKNQVNAVDFSNLFTLKPINQCFREFFGSSPLSQLMDQTNALAEITHKRRLSSLGPGGINRENAGMAIRGIHATHYGRICPIETPEGQNAGLVNSFTIYSHLNAKGFLETPFYQTYKGFVFKEKPPLLFSSDQEKNKVFVPGDIPTSLLNFLPSNVQIPSRQMNEFQKVSRNSVHFSSISPLQMISVATSLIPFLEHDDGNRALMGSNMQRQAVPTVRPSKPIVGTGVESRVIANIGYNLQAHQSGFVSYVDGHKIILYSKKLPKQSLDESFWFNFDNLTKKPKSFSGLNSKLLSKTAFRFQTKLTKGKTNTLFFQKSQGNLSKVQTFFFENFWSKSQNLLSPKAKRTNLVLSVEKKASTGFLFKKNLLKASKKARYLQQSKLLFSFLKSLALPSSQSLNLKYNFQFYIKQNESFGEKIFVATSANKRNVLPKLFFKTNFCANLSETEKGHKCLTKDFFSAQKQLYRQSYFVAQAYSKLGSYERQQRQQRAVSESCLNSKYFYFLSNQLFLNNFGGQLNILLFFYKNLTKSPIFEKKNKLFFSKYFLVFLKQFSHQTFLLLYCHRILASFQKFSLLSFSNQHQKENFLKNGSKNLVQFRFEIINNSQPKFLKLNPKIENFQKKALTTRPLVFFNFWNLTFLKKISSLQKRSSIFKKLKKVQGYSNFQKIYFANAKINTTQKLSFFRRSSFCSQKQCFIFLASTRSQLPQKFWSLYFFESFFDCNTGFLKKKSFFDYLKKFQFFATFKNFENLNQTEFPRQIRKKPLQKFLNNFCEFSKKKQSKIFLTQNGLVFKLKFNPKLKSKELKKFLYLKQNFNFEFLSLLPSLKTILPESKPKFTWSRFCNSFLGKMTLSPKLIGYTKSALAQKLLPYALPKMEKKQKLSQKKFQKSTTNLKKKIADPFFDFVPFKYTLNTYHRSNQDTYMIHRPLVQEGQWVEKGDTLVDSSTSVQGELSIGQNLLVGYTPWEGYNFEDAVLISEKVVFSDFFTSLHIERYEVEVCDTEFGMEQITNQIPDKPSSCNYLEANGLAKLGTWVEEGDILVGKIAPRGEKKLTPYENLLYAILDKEVSKTRDTSLRVPKGVKGRVIHIEIVESNQKKKQKASKESKISSSSTLPNVKTKIQKTLKKKISPFLTSEKENFFDFFFKCQLKKKPFALAKKLGKSEKKKTILTFVFPKQTLTLRKNANQNANSESSFHQRKSQENQSFSQLKLPLTFSKSQLFRKGEAFKTTISSKTTNKEPVYFLFSNSKQKNSLFVFQKLLNKESQLFQKKTKIYKQIGEIKREALNQKLATTFLTLDSKKKKAISHKFLPADFQSLNTSKNFRQQKFQILKPSLPFFAASNSKKSFEQKVQTQIKVPLISNKLPKTKLVQINLKKSFQKKALLSESTALAGLKKVHVYLAVKRKLQIGDKIAGRHGNKGIISNILPRQDMPYLPDGTPLDIVLNPLGVPSRMNVGQIFECLLGLAGYYLKQNYKVQPFDEVYGCEASRSLVYSKLYEARLKTNQDWLFNPNFPGKVRLFDGRSGECFEQPVTVGVAYILKLIHLVDEKIHARSTGPYSLITQQPLRGRSKQGGQRVGEMEVWALEGFGAAYILQEILTLKSDDLKGRQQVLNSILTFKSFYVGIPESFKVLVRELQALCLDFSIYKNKTNHKGKIVSTSIDINHLKII</sequence>
<organism evidence="16">
    <name type="scientific">Gloeotilopsis planctonica</name>
    <dbReference type="NCBI Taxonomy" id="34157"/>
    <lineage>
        <taxon>Eukaryota</taxon>
        <taxon>Viridiplantae</taxon>
        <taxon>Chlorophyta</taxon>
        <taxon>core chlorophytes</taxon>
        <taxon>Ulvophyceae</taxon>
        <taxon>OUU clade</taxon>
        <taxon>Ulotrichales</taxon>
        <taxon>Ulotrichaceae</taxon>
        <taxon>Gloeotilopsis</taxon>
    </lineage>
</organism>
<evidence type="ECO:0000259" key="13">
    <source>
        <dbReference type="Pfam" id="PF04560"/>
    </source>
</evidence>
<dbReference type="InterPro" id="IPR007120">
    <property type="entry name" value="DNA-dir_RNAP_su2_dom"/>
</dbReference>
<dbReference type="PANTHER" id="PTHR20856">
    <property type="entry name" value="DNA-DIRECTED RNA POLYMERASE I SUBUNIT 2"/>
    <property type="match status" value="1"/>
</dbReference>
<dbReference type="GO" id="GO:0003677">
    <property type="term" value="F:DNA binding"/>
    <property type="evidence" value="ECO:0007669"/>
    <property type="project" value="UniProtKB-UniRule"/>
</dbReference>
<dbReference type="Pfam" id="PF04560">
    <property type="entry name" value="RNA_pol_Rpb2_7"/>
    <property type="match status" value="1"/>
</dbReference>
<dbReference type="EMBL" id="KX306824">
    <property type="protein sequence ID" value="AOC61621.1"/>
    <property type="molecule type" value="Genomic_DNA"/>
</dbReference>
<evidence type="ECO:0000256" key="6">
    <source>
        <dbReference type="ARBA" id="ARBA00023163"/>
    </source>
</evidence>
<dbReference type="InterPro" id="IPR010243">
    <property type="entry name" value="RNA_pol_bsu_bac"/>
</dbReference>
<comment type="subunit">
    <text evidence="7 9 10">In plastids the minimal PEP RNA polymerase catalytic core is composed of four subunits: alpha, beta, beta', and beta''. When a (nuclear-encoded) sigma factor is associated with the core the holoenzyme is formed, which can initiate transcription.</text>
</comment>
<dbReference type="Gene3D" id="3.90.1100.10">
    <property type="match status" value="2"/>
</dbReference>
<feature type="domain" description="RNA polymerase Rpb2" evidence="13">
    <location>
        <begin position="2091"/>
        <end position="2164"/>
    </location>
</feature>
<evidence type="ECO:0000259" key="14">
    <source>
        <dbReference type="Pfam" id="PF04561"/>
    </source>
</evidence>
<feature type="domain" description="DNA-directed RNA polymerase subunit 2 hybrid-binding" evidence="12">
    <location>
        <begin position="1427"/>
        <end position="2089"/>
    </location>
</feature>
<keyword evidence="6 9" id="KW-0804">Transcription</keyword>
<dbReference type="GO" id="GO:0009507">
    <property type="term" value="C:chloroplast"/>
    <property type="evidence" value="ECO:0007669"/>
    <property type="project" value="UniProtKB-SubCell"/>
</dbReference>
<reference evidence="16" key="1">
    <citation type="journal article" date="2016" name="Genome Biol. Evol.">
        <title>Mitochondrion-to-Chloroplast DNA Transfers and Intragenomic Proliferation of Chloroplast Group II Introns in Gloeotilopsis Green Algae (Ulotrichales, Ulvophyceae).</title>
        <authorList>
            <person name="Turmel M."/>
            <person name="Otis C."/>
            <person name="Lemieux C."/>
        </authorList>
    </citation>
    <scope>NUCLEOTIDE SEQUENCE</scope>
</reference>
<accession>A0A1B2RZ51</accession>
<dbReference type="GO" id="GO:0006351">
    <property type="term" value="P:DNA-templated transcription"/>
    <property type="evidence" value="ECO:0007669"/>
    <property type="project" value="UniProtKB-UniRule"/>
</dbReference>
<feature type="compositionally biased region" description="Polar residues" evidence="11">
    <location>
        <begin position="1703"/>
        <end position="1712"/>
    </location>
</feature>
<dbReference type="Gene3D" id="2.40.50.150">
    <property type="match status" value="1"/>
</dbReference>
<dbReference type="Gene3D" id="2.40.270.10">
    <property type="entry name" value="DNA-directed RNA polymerase, subunit 2, domain 6"/>
    <property type="match status" value="1"/>
</dbReference>
<keyword evidence="16" id="KW-0150">Chloroplast</keyword>
<evidence type="ECO:0000256" key="2">
    <source>
        <dbReference type="ARBA" id="ARBA00006835"/>
    </source>
</evidence>
<feature type="domain" description="RNA polymerase Rpb2" evidence="14">
    <location>
        <begin position="408"/>
        <end position="491"/>
    </location>
</feature>
<dbReference type="InterPro" id="IPR015712">
    <property type="entry name" value="DNA-dir_RNA_pol_su2"/>
</dbReference>
<evidence type="ECO:0000256" key="4">
    <source>
        <dbReference type="ARBA" id="ARBA00022679"/>
    </source>
</evidence>
<comment type="subcellular location">
    <subcellularLocation>
        <location evidence="9">Plastid</location>
        <location evidence="9">Chloroplast</location>
    </subcellularLocation>
</comment>
<gene>
    <name evidence="9 16" type="primary">rpoB</name>
</gene>
<dbReference type="InterPro" id="IPR007121">
    <property type="entry name" value="RNA_pol_bsu_CS"/>
</dbReference>
<protein>
    <recommendedName>
        <fullName evidence="9">DNA-directed RNA polymerase subunit beta</fullName>
        <ecNumber evidence="9">2.7.7.6</ecNumber>
    </recommendedName>
    <alternativeName>
        <fullName evidence="9">PEP</fullName>
    </alternativeName>
    <alternativeName>
        <fullName evidence="9">Plastid-encoded RNA polymerase subunit beta</fullName>
        <shortName evidence="9">RNA polymerase subunit beta</shortName>
    </alternativeName>
</protein>
<keyword evidence="3 9" id="KW-0240">DNA-directed RNA polymerase</keyword>
<evidence type="ECO:0000256" key="8">
    <source>
        <dbReference type="ARBA" id="ARBA00048552"/>
    </source>
</evidence>
<proteinExistence type="inferred from homology"/>
<evidence type="ECO:0000256" key="10">
    <source>
        <dbReference type="RuleBase" id="RU363031"/>
    </source>
</evidence>
<evidence type="ECO:0000256" key="7">
    <source>
        <dbReference type="ARBA" id="ARBA00026088"/>
    </source>
</evidence>
<evidence type="ECO:0000256" key="3">
    <source>
        <dbReference type="ARBA" id="ARBA00022478"/>
    </source>
</evidence>
<evidence type="ECO:0000256" key="9">
    <source>
        <dbReference type="HAMAP-Rule" id="MF_01321"/>
    </source>
</evidence>
<dbReference type="GO" id="GO:0003899">
    <property type="term" value="F:DNA-directed RNA polymerase activity"/>
    <property type="evidence" value="ECO:0007669"/>
    <property type="project" value="UniProtKB-UniRule"/>
</dbReference>
<dbReference type="GO" id="GO:0032549">
    <property type="term" value="F:ribonucleoside binding"/>
    <property type="evidence" value="ECO:0007669"/>
    <property type="project" value="InterPro"/>
</dbReference>
<dbReference type="Pfam" id="PF04561">
    <property type="entry name" value="RNA_pol_Rpb2_2"/>
    <property type="match status" value="2"/>
</dbReference>
<evidence type="ECO:0000259" key="12">
    <source>
        <dbReference type="Pfam" id="PF00562"/>
    </source>
</evidence>
<dbReference type="Pfam" id="PF04565">
    <property type="entry name" value="RNA_pol_Rpb2_3"/>
    <property type="match status" value="1"/>
</dbReference>
<dbReference type="InterPro" id="IPR014724">
    <property type="entry name" value="RNA_pol_RPB2_OB-fold"/>
</dbReference>
<dbReference type="InterPro" id="IPR037033">
    <property type="entry name" value="DNA-dir_RNAP_su2_hyb_sf"/>
</dbReference>
<dbReference type="Gene3D" id="3.90.1110.10">
    <property type="entry name" value="RNA polymerase Rpb2, domain 2"/>
    <property type="match status" value="1"/>
</dbReference>
<evidence type="ECO:0000256" key="1">
    <source>
        <dbReference type="ARBA" id="ARBA00004026"/>
    </source>
</evidence>
<comment type="function">
    <text evidence="1 9 10">DNA-dependent RNA polymerase catalyzes the transcription of DNA into RNA using the four ribonucleoside triphosphates as substrates.</text>
</comment>
<dbReference type="Gene3D" id="3.90.1800.10">
    <property type="entry name" value="RNA polymerase alpha subunit dimerisation domain"/>
    <property type="match status" value="1"/>
</dbReference>
<keyword evidence="16" id="KW-0934">Plastid</keyword>
<dbReference type="InterPro" id="IPR037034">
    <property type="entry name" value="RNA_pol_Rpb2_2_sf"/>
</dbReference>
<name>A0A1B2RZ51_9CHLO</name>
<dbReference type="InterPro" id="IPR007641">
    <property type="entry name" value="RNA_pol_Rpb2_7"/>
</dbReference>
<dbReference type="PROSITE" id="PS01166">
    <property type="entry name" value="RNA_POL_BETA"/>
    <property type="match status" value="1"/>
</dbReference>
<evidence type="ECO:0000259" key="15">
    <source>
        <dbReference type="Pfam" id="PF04565"/>
    </source>
</evidence>
<comment type="similarity">
    <text evidence="2 9 10">Belongs to the RNA polymerase beta chain family.</text>
</comment>
<dbReference type="InterPro" id="IPR007645">
    <property type="entry name" value="RNA_pol_Rpb2_3"/>
</dbReference>
<comment type="catalytic activity">
    <reaction evidence="8 9 10">
        <text>RNA(n) + a ribonucleoside 5'-triphosphate = RNA(n+1) + diphosphate</text>
        <dbReference type="Rhea" id="RHEA:21248"/>
        <dbReference type="Rhea" id="RHEA-COMP:14527"/>
        <dbReference type="Rhea" id="RHEA-COMP:17342"/>
        <dbReference type="ChEBI" id="CHEBI:33019"/>
        <dbReference type="ChEBI" id="CHEBI:61557"/>
        <dbReference type="ChEBI" id="CHEBI:140395"/>
        <dbReference type="EC" id="2.7.7.6"/>
    </reaction>
</comment>
<keyword evidence="4 9" id="KW-0808">Transferase</keyword>
<geneLocation type="chloroplast" evidence="16"/>
<evidence type="ECO:0000256" key="5">
    <source>
        <dbReference type="ARBA" id="ARBA00022695"/>
    </source>
</evidence>
<dbReference type="HAMAP" id="MF_01321">
    <property type="entry name" value="RNApol_bact_RpoB"/>
    <property type="match status" value="1"/>
</dbReference>
<feature type="domain" description="RNA polymerase Rpb2" evidence="15">
    <location>
        <begin position="551"/>
        <end position="618"/>
    </location>
</feature>
<dbReference type="Pfam" id="PF00562">
    <property type="entry name" value="RNA_pol_Rpb2_6"/>
    <property type="match status" value="1"/>
</dbReference>
<dbReference type="EC" id="2.7.7.6" evidence="9"/>